<evidence type="ECO:0000259" key="2">
    <source>
        <dbReference type="Pfam" id="PF01613"/>
    </source>
</evidence>
<dbReference type="Pfam" id="PF01613">
    <property type="entry name" value="Flavin_Reduct"/>
    <property type="match status" value="1"/>
</dbReference>
<evidence type="ECO:0000313" key="3">
    <source>
        <dbReference type="EMBL" id="GHJ83830.1"/>
    </source>
</evidence>
<dbReference type="GO" id="GO:0010181">
    <property type="term" value="F:FMN binding"/>
    <property type="evidence" value="ECO:0007669"/>
    <property type="project" value="InterPro"/>
</dbReference>
<evidence type="ECO:0000313" key="4">
    <source>
        <dbReference type="Proteomes" id="UP000620104"/>
    </source>
</evidence>
<reference evidence="3" key="1">
    <citation type="submission" date="2020-07" db="EMBL/GenBank/DDBJ databases">
        <title>Draft Genome Sequence of a Deep-Sea Yeast, Naganishia (Cryptococcus) liquefaciens strain N6.</title>
        <authorList>
            <person name="Han Y.W."/>
            <person name="Kajitani R."/>
            <person name="Morimoto H."/>
            <person name="Parhat M."/>
            <person name="Tsubouchi H."/>
            <person name="Bakenova O."/>
            <person name="Ogata M."/>
            <person name="Argunhan B."/>
            <person name="Aoki R."/>
            <person name="Kajiwara S."/>
            <person name="Itoh T."/>
            <person name="Iwasaki H."/>
        </authorList>
    </citation>
    <scope>NUCLEOTIDE SEQUENCE</scope>
    <source>
        <strain evidence="3">N6</strain>
    </source>
</reference>
<dbReference type="Gene3D" id="2.30.110.10">
    <property type="entry name" value="Electron Transport, Fmn-binding Protein, Chain A"/>
    <property type="match status" value="1"/>
</dbReference>
<dbReference type="PANTHER" id="PTHR30466">
    <property type="entry name" value="FLAVIN REDUCTASE"/>
    <property type="match status" value="1"/>
</dbReference>
<protein>
    <recommendedName>
        <fullName evidence="2">Flavin reductase like domain-containing protein</fullName>
    </recommendedName>
</protein>
<accession>A0A8H3YC26</accession>
<evidence type="ECO:0000256" key="1">
    <source>
        <dbReference type="ARBA" id="ARBA00023002"/>
    </source>
</evidence>
<dbReference type="InterPro" id="IPR012349">
    <property type="entry name" value="Split_barrel_FMN-bd"/>
</dbReference>
<dbReference type="Proteomes" id="UP000620104">
    <property type="component" value="Unassembled WGS sequence"/>
</dbReference>
<keyword evidence="1" id="KW-0560">Oxidoreductase</keyword>
<feature type="domain" description="Flavin reductase like" evidence="2">
    <location>
        <begin position="46"/>
        <end position="269"/>
    </location>
</feature>
<dbReference type="InterPro" id="IPR050268">
    <property type="entry name" value="NADH-dep_flavin_reductase"/>
</dbReference>
<dbReference type="AlphaFoldDB" id="A0A8H3YC26"/>
<gene>
    <name evidence="3" type="ORF">NliqN6_0232</name>
</gene>
<dbReference type="SUPFAM" id="SSF50475">
    <property type="entry name" value="FMN-binding split barrel"/>
    <property type="match status" value="1"/>
</dbReference>
<comment type="caution">
    <text evidence="3">The sequence shown here is derived from an EMBL/GenBank/DDBJ whole genome shotgun (WGS) entry which is preliminary data.</text>
</comment>
<dbReference type="EMBL" id="BLZA01000005">
    <property type="protein sequence ID" value="GHJ83830.1"/>
    <property type="molecule type" value="Genomic_DNA"/>
</dbReference>
<proteinExistence type="predicted"/>
<dbReference type="InterPro" id="IPR002563">
    <property type="entry name" value="Flavin_Rdtase-like_dom"/>
</dbReference>
<sequence length="271" mass="30259">MSRSCHRFQPAIRHFSIPARSVPREVYRRRQIHGKPHVAQDVRNAMRHVPQPVSVVVARLRDGTYHGATLSSFSSIALEPEPLVSFSLRLPSRLADALRLESESNSHRIQDVEPNASDLLPHKTSNPPYFSINILSGHPACEPIAQRFSQAQVNHEAALSDPSQWRYIEDSLLPDDATISSEDVGCKGIPVARNGMTTLLCQNVEAIQLSGLINFSSLKQSEDPSRGVMNAQYPMKREEGSMLFIARVVQVIRGEATDVLVYKDRKYLAVE</sequence>
<dbReference type="GO" id="GO:0042602">
    <property type="term" value="F:riboflavin reductase (NADPH) activity"/>
    <property type="evidence" value="ECO:0007669"/>
    <property type="project" value="TreeGrafter"/>
</dbReference>
<name>A0A8H3YC26_9TREE</name>
<organism evidence="3 4">
    <name type="scientific">Naganishia liquefaciens</name>
    <dbReference type="NCBI Taxonomy" id="104408"/>
    <lineage>
        <taxon>Eukaryota</taxon>
        <taxon>Fungi</taxon>
        <taxon>Dikarya</taxon>
        <taxon>Basidiomycota</taxon>
        <taxon>Agaricomycotina</taxon>
        <taxon>Tremellomycetes</taxon>
        <taxon>Filobasidiales</taxon>
        <taxon>Filobasidiaceae</taxon>
        <taxon>Naganishia</taxon>
    </lineage>
</organism>
<dbReference type="PANTHER" id="PTHR30466:SF1">
    <property type="entry name" value="FMN REDUCTASE (NADH) RUTF"/>
    <property type="match status" value="1"/>
</dbReference>
<dbReference type="OrthoDB" id="2015405at2759"/>
<keyword evidence="4" id="KW-1185">Reference proteome</keyword>